<dbReference type="PANTHER" id="PTHR24421">
    <property type="entry name" value="NITRATE/NITRITE SENSOR PROTEIN NARX-RELATED"/>
    <property type="match status" value="1"/>
</dbReference>
<dbReference type="Proteomes" id="UP000008385">
    <property type="component" value="Chromosome"/>
</dbReference>
<evidence type="ECO:0000256" key="2">
    <source>
        <dbReference type="ARBA" id="ARBA00022777"/>
    </source>
</evidence>
<dbReference type="GO" id="GO:0016020">
    <property type="term" value="C:membrane"/>
    <property type="evidence" value="ECO:0007669"/>
    <property type="project" value="InterPro"/>
</dbReference>
<dbReference type="HOGENOM" id="CLU_311187_0_0_4"/>
<evidence type="ECO:0000256" key="1">
    <source>
        <dbReference type="ARBA" id="ARBA00022679"/>
    </source>
</evidence>
<dbReference type="eggNOG" id="COG4585">
    <property type="taxonomic scope" value="Bacteria"/>
</dbReference>
<reference evidence="7 8" key="2">
    <citation type="journal article" date="2011" name="PLoS ONE">
        <title>The Cyst-Dividing Bacterium Ramlibacter tataouinensis TTB310 Genome Reveals a Well-Stocked Toolbox for Adaptation to a Desert Environment.</title>
        <authorList>
            <person name="De Luca G."/>
            <person name="Barakat M."/>
            <person name="Ortet P."/>
            <person name="Fochesato S."/>
            <person name="Jourlin-Castelli C."/>
            <person name="Ansaldi M."/>
            <person name="Py B."/>
            <person name="Fichant G."/>
            <person name="Coutinho P.M."/>
            <person name="Voulhoux R."/>
            <person name="Bastien O."/>
            <person name="Marechal E."/>
            <person name="Henrissat B."/>
            <person name="Quentin Y."/>
            <person name="Noirot P."/>
            <person name="Filloux A."/>
            <person name="Mejean V."/>
            <person name="Dubow M.S."/>
            <person name="Barras F."/>
            <person name="Barbe V."/>
            <person name="Weissenbach J."/>
            <person name="Mihalcescu I."/>
            <person name="Vermeglio A."/>
            <person name="Achouak W."/>
            <person name="Heulin T."/>
        </authorList>
    </citation>
    <scope>NUCLEOTIDE SEQUENCE [LARGE SCALE GENOMIC DNA]</scope>
    <source>
        <strain evidence="8">ATCC BAA-407 / DSM 14655 / LMG 21543 / TTB310</strain>
    </source>
</reference>
<dbReference type="SMART" id="SM00387">
    <property type="entry name" value="HATPase_c"/>
    <property type="match status" value="1"/>
</dbReference>
<dbReference type="SMART" id="SM00086">
    <property type="entry name" value="PAC"/>
    <property type="match status" value="3"/>
</dbReference>
<evidence type="ECO:0000256" key="4">
    <source>
        <dbReference type="SAM" id="Coils"/>
    </source>
</evidence>
<dbReference type="PATRIC" id="fig|365046.3.peg.1966"/>
<dbReference type="InterPro" id="IPR036890">
    <property type="entry name" value="HATPase_C_sf"/>
</dbReference>
<accession>F5XX75</accession>
<dbReference type="CDD" id="cd00130">
    <property type="entry name" value="PAS"/>
    <property type="match status" value="2"/>
</dbReference>
<dbReference type="eggNOG" id="COG2202">
    <property type="taxonomic scope" value="Bacteria"/>
</dbReference>
<dbReference type="CDD" id="cd16917">
    <property type="entry name" value="HATPase_UhpB-NarQ-NarX-like"/>
    <property type="match status" value="1"/>
</dbReference>
<dbReference type="AlphaFoldDB" id="F5XX75"/>
<dbReference type="InterPro" id="IPR005467">
    <property type="entry name" value="His_kinase_dom"/>
</dbReference>
<dbReference type="PROSITE" id="PS50113">
    <property type="entry name" value="PAC"/>
    <property type="match status" value="3"/>
</dbReference>
<dbReference type="SMART" id="SM00091">
    <property type="entry name" value="PAS"/>
    <property type="match status" value="2"/>
</dbReference>
<proteinExistence type="predicted"/>
<dbReference type="Gene3D" id="3.30.450.20">
    <property type="entry name" value="PAS domain"/>
    <property type="match status" value="3"/>
</dbReference>
<dbReference type="Pfam" id="PF07730">
    <property type="entry name" value="HisKA_3"/>
    <property type="match status" value="1"/>
</dbReference>
<dbReference type="Gene3D" id="3.30.450.40">
    <property type="match status" value="1"/>
</dbReference>
<dbReference type="InterPro" id="IPR000700">
    <property type="entry name" value="PAS-assoc_C"/>
</dbReference>
<dbReference type="EMBL" id="CP000245">
    <property type="protein sequence ID" value="AEG93019.1"/>
    <property type="molecule type" value="Genomic_DNA"/>
</dbReference>
<dbReference type="GO" id="GO:0000155">
    <property type="term" value="F:phosphorelay sensor kinase activity"/>
    <property type="evidence" value="ECO:0007669"/>
    <property type="project" value="InterPro"/>
</dbReference>
<dbReference type="InterPro" id="IPR011712">
    <property type="entry name" value="Sig_transdc_His_kin_sub3_dim/P"/>
</dbReference>
<evidence type="ECO:0000259" key="5">
    <source>
        <dbReference type="PROSITE" id="PS50109"/>
    </source>
</evidence>
<feature type="domain" description="PAC" evidence="6">
    <location>
        <begin position="123"/>
        <end position="177"/>
    </location>
</feature>
<protein>
    <submittedName>
        <fullName evidence="7">Candidate histidine kinase, classic</fullName>
    </submittedName>
</protein>
<dbReference type="InterPro" id="IPR001610">
    <property type="entry name" value="PAC"/>
</dbReference>
<dbReference type="InterPro" id="IPR035965">
    <property type="entry name" value="PAS-like_dom_sf"/>
</dbReference>
<keyword evidence="3" id="KW-0902">Two-component regulatory system</keyword>
<dbReference type="eggNOG" id="COG2203">
    <property type="taxonomic scope" value="Bacteria"/>
</dbReference>
<dbReference type="GO" id="GO:0046983">
    <property type="term" value="F:protein dimerization activity"/>
    <property type="evidence" value="ECO:0007669"/>
    <property type="project" value="InterPro"/>
</dbReference>
<feature type="domain" description="PAC" evidence="6">
    <location>
        <begin position="423"/>
        <end position="474"/>
    </location>
</feature>
<dbReference type="InterPro" id="IPR050482">
    <property type="entry name" value="Sensor_HK_TwoCompSys"/>
</dbReference>
<dbReference type="Gene3D" id="1.20.5.1930">
    <property type="match status" value="1"/>
</dbReference>
<dbReference type="Gene3D" id="3.30.565.10">
    <property type="entry name" value="Histidine kinase-like ATPase, C-terminal domain"/>
    <property type="match status" value="1"/>
</dbReference>
<feature type="coiled-coil region" evidence="4">
    <location>
        <begin position="27"/>
        <end position="54"/>
    </location>
</feature>
<dbReference type="STRING" id="365046.Rta_19270"/>
<dbReference type="Pfam" id="PF01590">
    <property type="entry name" value="GAF"/>
    <property type="match status" value="1"/>
</dbReference>
<reference evidence="8" key="1">
    <citation type="submission" date="2006-01" db="EMBL/GenBank/DDBJ databases">
        <title>Genome of the cyst-dividing bacterium Ramlibacter tataouinensis.</title>
        <authorList>
            <person name="Barakat M."/>
            <person name="Ortet P."/>
            <person name="De Luca G."/>
            <person name="Jourlin-Castelli C."/>
            <person name="Ansaldi M."/>
            <person name="Py B."/>
            <person name="Fichant G."/>
            <person name="Coutinho P."/>
            <person name="Voulhoux R."/>
            <person name="Bastien O."/>
            <person name="Roy S."/>
            <person name="Marechal E."/>
            <person name="Henrissat B."/>
            <person name="Quentin Y."/>
            <person name="Noirot P."/>
            <person name="Filloux A."/>
            <person name="Mejean V."/>
            <person name="DuBow M."/>
            <person name="Barras F."/>
            <person name="Heulin T."/>
        </authorList>
    </citation>
    <scope>NUCLEOTIDE SEQUENCE [LARGE SCALE GENOMIC DNA]</scope>
    <source>
        <strain evidence="8">ATCC BAA-407 / DSM 14655 / LMG 21543 / TTB310</strain>
    </source>
</reference>
<evidence type="ECO:0000313" key="8">
    <source>
        <dbReference type="Proteomes" id="UP000008385"/>
    </source>
</evidence>
<evidence type="ECO:0000259" key="6">
    <source>
        <dbReference type="PROSITE" id="PS50113"/>
    </source>
</evidence>
<dbReference type="Pfam" id="PF02518">
    <property type="entry name" value="HATPase_c"/>
    <property type="match status" value="1"/>
</dbReference>
<feature type="domain" description="PAC" evidence="6">
    <location>
        <begin position="560"/>
        <end position="612"/>
    </location>
</feature>
<feature type="domain" description="Histidine kinase" evidence="5">
    <location>
        <begin position="739"/>
        <end position="828"/>
    </location>
</feature>
<dbReference type="PROSITE" id="PS50109">
    <property type="entry name" value="HIS_KIN"/>
    <property type="match status" value="1"/>
</dbReference>
<sequence length="844" mass="93065">MFQLYRSFAARLGRAFLPGRPPRHAQAMELANTVERLREQVDELRQAHVRMEFALRSAHASPWEYDHRSGELLLSGSWDAGRGQAPARSRTSFSALVDSLPPGDREQGRALLDAVLNGLRDECSLEQRIEAADASVRWVLWHGRVVERHPLTGRALRMIGISMDITDRKRAEQLADAEKSRTARSLELSRVLLTLAEQDVSPIGRFLQVATEAAAQALQVERAGIWLQEDGGKGLVCRDLYRASDASHEQGFTVDAQVHARYFAALAEGEPMSATDTVRDSGMGDLFPGGRAPRGAASTLDAPMRLGARLLGVIRLERAHGDEGWSEEDRQFAQTLARMVAHAVADSERNEAQRMGTALFYHSPAGTAFVGDQRVLLMCNERMEQMFGYAQGELKGQCDRVLYHSDEQWLSHADVFGAAAGSQEREAQMRVKSGESIWVLMRGRPIEAGPKGSSTLISYTDITVRKRAEQALEQLNHDLGKRALQRARALTQSEARFGVVIAEAPVGIAILRDECITEANPRLCSLLGYERVDLIGRPLAQFSHAQGRADDPAAPLPDRAAVETRYRHRSGRDVWAHVRVSVLPGRPGEKVHRVVVVEDITERRKADQQLREYASHVSALSGRLLAAQEEERRQLSRELHDEIGQVLTAVRMVLVPPRSDSGRPALGEPWYLARSVVDDAIVRVRTMSMNLRPPVLDDLGLLPAVRELCNRHRELARMAVDLETLGDLAQLPSDLVVTLYRVCQEALTNVSRHARASRVEVRLGVSEGQAVLIVRDNGVGFDPESAAAAGRLGIVGMRERVKARGGTLDVDSQPGRGTALMVLFRLAEPPGAYSSGSINPLRTA</sequence>
<dbReference type="Pfam" id="PF13426">
    <property type="entry name" value="PAS_9"/>
    <property type="match status" value="2"/>
</dbReference>
<dbReference type="InterPro" id="IPR003018">
    <property type="entry name" value="GAF"/>
</dbReference>
<keyword evidence="4" id="KW-0175">Coiled coil</keyword>
<keyword evidence="2 7" id="KW-0418">Kinase</keyword>
<keyword evidence="1" id="KW-0808">Transferase</keyword>
<dbReference type="InterPro" id="IPR003594">
    <property type="entry name" value="HATPase_dom"/>
</dbReference>
<dbReference type="SUPFAM" id="SSF55874">
    <property type="entry name" value="ATPase domain of HSP90 chaperone/DNA topoisomerase II/histidine kinase"/>
    <property type="match status" value="1"/>
</dbReference>
<dbReference type="KEGG" id="rta:Rta_19270"/>
<dbReference type="SUPFAM" id="SSF55781">
    <property type="entry name" value="GAF domain-like"/>
    <property type="match status" value="1"/>
</dbReference>
<dbReference type="SMART" id="SM00065">
    <property type="entry name" value="GAF"/>
    <property type="match status" value="1"/>
</dbReference>
<dbReference type="InterPro" id="IPR000014">
    <property type="entry name" value="PAS"/>
</dbReference>
<organism evidence="7 8">
    <name type="scientific">Ramlibacter tataouinensis (strain ATCC BAA-407 / DSM 14655 / LMG 21543 / TTB310)</name>
    <dbReference type="NCBI Taxonomy" id="365046"/>
    <lineage>
        <taxon>Bacteria</taxon>
        <taxon>Pseudomonadati</taxon>
        <taxon>Pseudomonadota</taxon>
        <taxon>Betaproteobacteria</taxon>
        <taxon>Burkholderiales</taxon>
        <taxon>Comamonadaceae</taxon>
        <taxon>Ramlibacter</taxon>
    </lineage>
</organism>
<dbReference type="SUPFAM" id="SSF55785">
    <property type="entry name" value="PYP-like sensor domain (PAS domain)"/>
    <property type="match status" value="3"/>
</dbReference>
<evidence type="ECO:0000256" key="3">
    <source>
        <dbReference type="ARBA" id="ARBA00023012"/>
    </source>
</evidence>
<keyword evidence="8" id="KW-1185">Reference proteome</keyword>
<dbReference type="NCBIfam" id="TIGR00229">
    <property type="entry name" value="sensory_box"/>
    <property type="match status" value="2"/>
</dbReference>
<gene>
    <name evidence="7" type="ordered locus">Rta_19270</name>
</gene>
<name>F5XX75_RAMTT</name>
<evidence type="ECO:0000313" key="7">
    <source>
        <dbReference type="EMBL" id="AEG93019.1"/>
    </source>
</evidence>
<dbReference type="InterPro" id="IPR029016">
    <property type="entry name" value="GAF-like_dom_sf"/>
</dbReference>